<name>A0A4R8XJV3_9MICO</name>
<evidence type="ECO:0000259" key="6">
    <source>
        <dbReference type="Pfam" id="PF18085"/>
    </source>
</evidence>
<evidence type="ECO:0000256" key="3">
    <source>
        <dbReference type="ARBA" id="ARBA00022777"/>
    </source>
</evidence>
<evidence type="ECO:0000313" key="8">
    <source>
        <dbReference type="Proteomes" id="UP000298433"/>
    </source>
</evidence>
<dbReference type="AlphaFoldDB" id="A0A4R8XJV3"/>
<dbReference type="InterPro" id="IPR040999">
    <property type="entry name" value="Mak_N_cap"/>
</dbReference>
<reference evidence="7 8" key="1">
    <citation type="submission" date="2019-03" db="EMBL/GenBank/DDBJ databases">
        <title>Genomics of glacier-inhabiting Cryobacterium strains.</title>
        <authorList>
            <person name="Liu Q."/>
            <person name="Xin Y.-H."/>
        </authorList>
    </citation>
    <scope>NUCLEOTIDE SEQUENCE [LARGE SCALE GENOMIC DNA]</scope>
    <source>
        <strain evidence="7 8">TMT2-48-2</strain>
    </source>
</reference>
<keyword evidence="2" id="KW-0547">Nucleotide-binding</keyword>
<keyword evidence="4" id="KW-0067">ATP-binding</keyword>
<dbReference type="GO" id="GO:0005524">
    <property type="term" value="F:ATP binding"/>
    <property type="evidence" value="ECO:0007669"/>
    <property type="project" value="UniProtKB-KW"/>
</dbReference>
<feature type="compositionally biased region" description="Polar residues" evidence="5">
    <location>
        <begin position="145"/>
        <end position="158"/>
    </location>
</feature>
<feature type="region of interest" description="Disordered" evidence="5">
    <location>
        <begin position="143"/>
        <end position="167"/>
    </location>
</feature>
<protein>
    <recommendedName>
        <fullName evidence="6">Maltokinase N-terminal cap domain-containing protein</fullName>
    </recommendedName>
</protein>
<dbReference type="RefSeq" id="WP_134370759.1">
    <property type="nucleotide sequence ID" value="NZ_SOGN01000049.1"/>
</dbReference>
<dbReference type="Pfam" id="PF18085">
    <property type="entry name" value="Mak_N_cap"/>
    <property type="match status" value="1"/>
</dbReference>
<accession>A0A4R8XJV3</accession>
<organism evidence="7 8">
    <name type="scientific">Cryobacterium cheniae</name>
    <dbReference type="NCBI Taxonomy" id="1259262"/>
    <lineage>
        <taxon>Bacteria</taxon>
        <taxon>Bacillati</taxon>
        <taxon>Actinomycetota</taxon>
        <taxon>Actinomycetes</taxon>
        <taxon>Micrococcales</taxon>
        <taxon>Microbacteriaceae</taxon>
        <taxon>Cryobacterium</taxon>
    </lineage>
</organism>
<evidence type="ECO:0000256" key="1">
    <source>
        <dbReference type="ARBA" id="ARBA00022679"/>
    </source>
</evidence>
<keyword evidence="3" id="KW-0418">Kinase</keyword>
<evidence type="ECO:0000256" key="5">
    <source>
        <dbReference type="SAM" id="MobiDB-lite"/>
    </source>
</evidence>
<evidence type="ECO:0000256" key="2">
    <source>
        <dbReference type="ARBA" id="ARBA00022741"/>
    </source>
</evidence>
<evidence type="ECO:0000256" key="4">
    <source>
        <dbReference type="ARBA" id="ARBA00022840"/>
    </source>
</evidence>
<dbReference type="NCBIfam" id="NF047744">
    <property type="entry name" value="CG0192_rel"/>
    <property type="match status" value="1"/>
</dbReference>
<proteinExistence type="predicted"/>
<dbReference type="Proteomes" id="UP000298433">
    <property type="component" value="Unassembled WGS sequence"/>
</dbReference>
<keyword evidence="1" id="KW-0808">Transferase</keyword>
<gene>
    <name evidence="7" type="ORF">E3T23_12535</name>
</gene>
<feature type="domain" description="Maltokinase N-terminal cap" evidence="6">
    <location>
        <begin position="20"/>
        <end position="103"/>
    </location>
</feature>
<sequence length="231" mass="24741">MALLYQAELRPSKIELIEAWAPTQPWCEGSDGASFTSVGSFRFDDPDGEVGIETILVTVGDGPVLQIPLTYRGAPLVDGEAWLIGTMQHSVLGRRWVYDATGDPAYLTAVATAALTGGRQADQYIDIDGERVLRESTAVVVGSGKSDTPLPSLSSAGPVSTRHDRGTTVVESGTLRLVVERLLTRRDSQSRGSSRPAAFDDHAPTAVLTGTWTDQLSPQTLVQVQIQVQAH</sequence>
<dbReference type="OrthoDB" id="3787729at2"/>
<keyword evidence="8" id="KW-1185">Reference proteome</keyword>
<dbReference type="EMBL" id="SOGN01000049">
    <property type="protein sequence ID" value="TFC78343.1"/>
    <property type="molecule type" value="Genomic_DNA"/>
</dbReference>
<comment type="caution">
    <text evidence="7">The sequence shown here is derived from an EMBL/GenBank/DDBJ whole genome shotgun (WGS) entry which is preliminary data.</text>
</comment>
<dbReference type="GO" id="GO:0016301">
    <property type="term" value="F:kinase activity"/>
    <property type="evidence" value="ECO:0007669"/>
    <property type="project" value="UniProtKB-KW"/>
</dbReference>
<evidence type="ECO:0000313" key="7">
    <source>
        <dbReference type="EMBL" id="TFC78343.1"/>
    </source>
</evidence>